<accession>A0A1H2SZ80</accession>
<evidence type="ECO:0000313" key="2">
    <source>
        <dbReference type="Proteomes" id="UP000183454"/>
    </source>
</evidence>
<organism evidence="1 2">
    <name type="scientific">Nitrosomonas communis</name>
    <dbReference type="NCBI Taxonomy" id="44574"/>
    <lineage>
        <taxon>Bacteria</taxon>
        <taxon>Pseudomonadati</taxon>
        <taxon>Pseudomonadota</taxon>
        <taxon>Betaproteobacteria</taxon>
        <taxon>Nitrosomonadales</taxon>
        <taxon>Nitrosomonadaceae</taxon>
        <taxon>Nitrosomonas</taxon>
    </lineage>
</organism>
<evidence type="ECO:0000313" key="1">
    <source>
        <dbReference type="EMBL" id="SDW36898.1"/>
    </source>
</evidence>
<gene>
    <name evidence="1" type="ORF">SAMN05421882_100915</name>
</gene>
<dbReference type="EMBL" id="FNNH01000009">
    <property type="protein sequence ID" value="SDW36898.1"/>
    <property type="molecule type" value="Genomic_DNA"/>
</dbReference>
<dbReference type="RefSeq" id="WP_074666143.1">
    <property type="nucleotide sequence ID" value="NZ_FNNH01000009.1"/>
</dbReference>
<proteinExistence type="predicted"/>
<evidence type="ECO:0008006" key="3">
    <source>
        <dbReference type="Google" id="ProtNLM"/>
    </source>
</evidence>
<reference evidence="1 2" key="1">
    <citation type="submission" date="2016-10" db="EMBL/GenBank/DDBJ databases">
        <authorList>
            <person name="de Groot N.N."/>
        </authorList>
    </citation>
    <scope>NUCLEOTIDE SEQUENCE [LARGE SCALE GENOMIC DNA]</scope>
    <source>
        <strain evidence="1 2">Nm110</strain>
    </source>
</reference>
<dbReference type="AlphaFoldDB" id="A0A1H2SZ80"/>
<name>A0A1H2SZ80_9PROT</name>
<sequence length="776" mass="85273">MRVLDHLLKAVRDAAVFNPEVQVAPACILWPDRDRQWEAVIPVLQAKLPELMILGDYAPDKRMGPAIWLRCVIAGTVEGASSLFASSGKMPLLPIIYLPGVSRQDLRAIESCPDHLKPLAELQYRGVIWSQINAKDWTILAYLKSDQGGLGLDVAQDNDTKSAMQLALSRLLDEEVALLKGKRLDKDYFNTLLTGGDPIRDLLQWLDQGDAFQASRSENEWKAFVEVCKSQLAFNPQNEGVLASASKLAAHEGPWHAVWERFCEAPKRYPNIPAQIRKCPLPIFDLFADESVTGGWPQWNEQQEQALQQALGALKNVPPHEARTKLMELEKQHGPRRSLVWAELGEAPLACALEHLAALAEITQTNLASGNADDLAAGYCNRGWKADDAVIKSLACVTTSADLEAISTAIRSVYVSWAEESARHLQKIVDSASYYPGGTIRAAKPVTARNGECILFVDGLRFDTGKRLADILEHAGFDVIEKPVWTALPSVTGTGKPAVAPISDNDRIQEKAEGYNFELLNVYQLRKAIQENGFQILLKNDSGDNSGKAWCEFGDIDHEGHDRGWKLAKHLDVLLRDIRDRIAALITAGWERVRVVTDHGWLLLPGGLPKIDLPSALSDNKWGRCASLKPGASADERLYPWYWNSNKFFALANGISCFKNGEEYTHGGLSLQECLTLQLTVTKESSQQIEITKVGWKGLRCAVEVKGSFSGLSVDIRTQPGNSSSSIVVSAKPIKDNGTASVMVENEELEGRNATVVLIDEHGSLMAQAATVIGGE</sequence>
<dbReference type="Proteomes" id="UP000183454">
    <property type="component" value="Unassembled WGS sequence"/>
</dbReference>
<dbReference type="NCBIfam" id="NF033450">
    <property type="entry name" value="BREX_PglZ_1_B"/>
    <property type="match status" value="1"/>
</dbReference>
<protein>
    <recommendedName>
        <fullName evidence="3">PglZ domain-containing protein</fullName>
    </recommendedName>
</protein>